<evidence type="ECO:0000259" key="5">
    <source>
        <dbReference type="PROSITE" id="PS50110"/>
    </source>
</evidence>
<dbReference type="SMART" id="SM00448">
    <property type="entry name" value="REC"/>
    <property type="match status" value="1"/>
</dbReference>
<accession>A0A0D2GLN3</accession>
<keyword evidence="1 4" id="KW-0597">Phosphoprotein</keyword>
<dbReference type="GO" id="GO:0006355">
    <property type="term" value="P:regulation of DNA-templated transcription"/>
    <property type="evidence" value="ECO:0007669"/>
    <property type="project" value="TreeGrafter"/>
</dbReference>
<dbReference type="InterPro" id="IPR001789">
    <property type="entry name" value="Sig_transdc_resp-reg_receiver"/>
</dbReference>
<dbReference type="InterPro" id="IPR039420">
    <property type="entry name" value="WalR-like"/>
</dbReference>
<dbReference type="InParanoid" id="A0A0D2GLN3"/>
<protein>
    <submittedName>
        <fullName evidence="6">Chemotaxis protein CheY</fullName>
    </submittedName>
</protein>
<dbReference type="EMBL" id="AZAC01000002">
    <property type="protein sequence ID" value="KIX15567.1"/>
    <property type="molecule type" value="Genomic_DNA"/>
</dbReference>
<dbReference type="Gene3D" id="3.40.50.2300">
    <property type="match status" value="1"/>
</dbReference>
<dbReference type="GO" id="GO:0005829">
    <property type="term" value="C:cytosol"/>
    <property type="evidence" value="ECO:0007669"/>
    <property type="project" value="TreeGrafter"/>
</dbReference>
<feature type="domain" description="Response regulatory" evidence="5">
    <location>
        <begin position="5"/>
        <end position="119"/>
    </location>
</feature>
<reference evidence="6 7" key="1">
    <citation type="submission" date="2013-11" db="EMBL/GenBank/DDBJ databases">
        <title>Metagenomic analysis of a methanogenic consortium involved in long chain n-alkane degradation.</title>
        <authorList>
            <person name="Davidova I.A."/>
            <person name="Callaghan A.V."/>
            <person name="Wawrik B."/>
            <person name="Pruitt S."/>
            <person name="Marks C."/>
            <person name="Duncan K.E."/>
            <person name="Suflita J.M."/>
        </authorList>
    </citation>
    <scope>NUCLEOTIDE SEQUENCE [LARGE SCALE GENOMIC DNA]</scope>
    <source>
        <strain evidence="6 7">SPR</strain>
    </source>
</reference>
<organism evidence="6 7">
    <name type="scientific">Dethiosulfatarculus sandiegensis</name>
    <dbReference type="NCBI Taxonomy" id="1429043"/>
    <lineage>
        <taxon>Bacteria</taxon>
        <taxon>Pseudomonadati</taxon>
        <taxon>Thermodesulfobacteriota</taxon>
        <taxon>Desulfarculia</taxon>
        <taxon>Desulfarculales</taxon>
        <taxon>Desulfarculaceae</taxon>
        <taxon>Dethiosulfatarculus</taxon>
    </lineage>
</organism>
<evidence type="ECO:0000256" key="3">
    <source>
        <dbReference type="ARBA" id="ARBA00023125"/>
    </source>
</evidence>
<evidence type="ECO:0000256" key="1">
    <source>
        <dbReference type="ARBA" id="ARBA00022553"/>
    </source>
</evidence>
<keyword evidence="2" id="KW-0902">Two-component regulatory system</keyword>
<gene>
    <name evidence="6" type="ORF">X474_02370</name>
</gene>
<keyword evidence="7" id="KW-1185">Reference proteome</keyword>
<keyword evidence="3" id="KW-0238">DNA-binding</keyword>
<dbReference type="AlphaFoldDB" id="A0A0D2GLN3"/>
<dbReference type="PANTHER" id="PTHR48111:SF40">
    <property type="entry name" value="PHOSPHATE REGULON TRANSCRIPTIONAL REGULATORY PROTEIN PHOB"/>
    <property type="match status" value="1"/>
</dbReference>
<dbReference type="RefSeq" id="WP_044346463.1">
    <property type="nucleotide sequence ID" value="NZ_AZAC01000002.1"/>
</dbReference>
<evidence type="ECO:0000313" key="6">
    <source>
        <dbReference type="EMBL" id="KIX15567.1"/>
    </source>
</evidence>
<dbReference type="GO" id="GO:0032993">
    <property type="term" value="C:protein-DNA complex"/>
    <property type="evidence" value="ECO:0007669"/>
    <property type="project" value="TreeGrafter"/>
</dbReference>
<dbReference type="GO" id="GO:0000156">
    <property type="term" value="F:phosphorelay response regulator activity"/>
    <property type="evidence" value="ECO:0007669"/>
    <property type="project" value="TreeGrafter"/>
</dbReference>
<dbReference type="SUPFAM" id="SSF52172">
    <property type="entry name" value="CheY-like"/>
    <property type="match status" value="1"/>
</dbReference>
<dbReference type="STRING" id="1429043.X474_02370"/>
<feature type="modified residue" description="4-aspartylphosphate" evidence="4">
    <location>
        <position position="54"/>
    </location>
</feature>
<dbReference type="InterPro" id="IPR011006">
    <property type="entry name" value="CheY-like_superfamily"/>
</dbReference>
<name>A0A0D2GLN3_9BACT</name>
<sequence length="141" mass="15714">MQGINLLVVDDEKDFIEPLSKRLTLRKINVLTAHSGEKALEILADQSVDVVLLDVMMPGMDGIETIRAMKKAHPLLEVILLTGHASLEASIQGMALGAFDYLLKPVALDELVYKIEDAYRKRCLQEDKINCLRAKAKKTEP</sequence>
<dbReference type="OrthoDB" id="9800029at2"/>
<proteinExistence type="predicted"/>
<evidence type="ECO:0000313" key="7">
    <source>
        <dbReference type="Proteomes" id="UP000032233"/>
    </source>
</evidence>
<dbReference type="GO" id="GO:0000976">
    <property type="term" value="F:transcription cis-regulatory region binding"/>
    <property type="evidence" value="ECO:0007669"/>
    <property type="project" value="TreeGrafter"/>
</dbReference>
<comment type="caution">
    <text evidence="6">The sequence shown here is derived from an EMBL/GenBank/DDBJ whole genome shotgun (WGS) entry which is preliminary data.</text>
</comment>
<dbReference type="Proteomes" id="UP000032233">
    <property type="component" value="Unassembled WGS sequence"/>
</dbReference>
<evidence type="ECO:0000256" key="2">
    <source>
        <dbReference type="ARBA" id="ARBA00023012"/>
    </source>
</evidence>
<dbReference type="PANTHER" id="PTHR48111">
    <property type="entry name" value="REGULATOR OF RPOS"/>
    <property type="match status" value="1"/>
</dbReference>
<evidence type="ECO:0000256" key="4">
    <source>
        <dbReference type="PROSITE-ProRule" id="PRU00169"/>
    </source>
</evidence>
<dbReference type="Pfam" id="PF00072">
    <property type="entry name" value="Response_reg"/>
    <property type="match status" value="1"/>
</dbReference>
<dbReference type="PROSITE" id="PS50110">
    <property type="entry name" value="RESPONSE_REGULATORY"/>
    <property type="match status" value="1"/>
</dbReference>